<feature type="region of interest" description="Disordered" evidence="1">
    <location>
        <begin position="21"/>
        <end position="69"/>
    </location>
</feature>
<protein>
    <submittedName>
        <fullName evidence="4">Regulatory protein zeste</fullName>
    </submittedName>
</protein>
<accession>A0A0M3JWF1</accession>
<dbReference type="EMBL" id="UYRR01031135">
    <property type="protein sequence ID" value="VDK46468.1"/>
    <property type="molecule type" value="Genomic_DNA"/>
</dbReference>
<feature type="compositionally biased region" description="Basic and acidic residues" evidence="1">
    <location>
        <begin position="21"/>
        <end position="45"/>
    </location>
</feature>
<feature type="compositionally biased region" description="Polar residues" evidence="1">
    <location>
        <begin position="477"/>
        <end position="496"/>
    </location>
</feature>
<dbReference type="OrthoDB" id="5831841at2759"/>
<evidence type="ECO:0000313" key="2">
    <source>
        <dbReference type="EMBL" id="VDK46468.1"/>
    </source>
</evidence>
<dbReference type="Proteomes" id="UP000267096">
    <property type="component" value="Unassembled WGS sequence"/>
</dbReference>
<gene>
    <name evidence="2" type="ORF">ASIM_LOCUS12071</name>
</gene>
<organism evidence="4">
    <name type="scientific">Anisakis simplex</name>
    <name type="common">Herring worm</name>
    <dbReference type="NCBI Taxonomy" id="6269"/>
    <lineage>
        <taxon>Eukaryota</taxon>
        <taxon>Metazoa</taxon>
        <taxon>Ecdysozoa</taxon>
        <taxon>Nematoda</taxon>
        <taxon>Chromadorea</taxon>
        <taxon>Rhabditida</taxon>
        <taxon>Spirurina</taxon>
        <taxon>Ascaridomorpha</taxon>
        <taxon>Ascaridoidea</taxon>
        <taxon>Anisakidae</taxon>
        <taxon>Anisakis</taxon>
        <taxon>Anisakis simplex complex</taxon>
    </lineage>
</organism>
<reference evidence="2 3" key="2">
    <citation type="submission" date="2018-11" db="EMBL/GenBank/DDBJ databases">
        <authorList>
            <consortium name="Pathogen Informatics"/>
        </authorList>
    </citation>
    <scope>NUCLEOTIDE SEQUENCE [LARGE SCALE GENOMIC DNA]</scope>
</reference>
<feature type="compositionally biased region" description="Polar residues" evidence="1">
    <location>
        <begin position="396"/>
        <end position="408"/>
    </location>
</feature>
<sequence length="584" mass="64579">MINFKQLASGVTSQLNEMIQEKDKLKRTMKEECDETDAKKSRVDEADSVQAEVSSEQQESSEAGNEASIERSLSPFNTSDMVHANAKTLAQVFGSTNTNNQSAVTSSDINRMNRERGLEIVSMASRYEALVDSASRSPAANMERNKIWHQITDDINKKYPHLNMLTFEQCKKLCKYYKRKDPAHYGLSLNRFIEEQAQERKLMNSKSSKGDYARHYDETIDDSEILEANDIVDGICKDVIGAADVVNVDATAEESIIREDDKPSNDLLEFLAQCSASTSVGAATSADGLLAAAASSAPQSSLHPSSSFLSQQKKERIQFVYKLAETFGTIFESQSRSYQINAERNQVWKQIADVTNDKYSNELGDLTVDQTKKLYANYKRKCQYSMMRNAQKLLSASSSDDTNFTNKQSSSTNGSNSVDVDSDASSSNSELLSRLVSPNSLPATRNAQSPSILSKLISRDRINNANNANNNTTNTTSKSNGDTPKNGVNTNRTSSNASSLSTVELLALIADRDAEIKQLRNELLQKSVEHQLQISKVVEKMSDLIKVAVNANVQREIISSLGATTFAYGTDTFLEKVYDDENDL</sequence>
<feature type="region of interest" description="Disordered" evidence="1">
    <location>
        <begin position="396"/>
        <end position="448"/>
    </location>
</feature>
<dbReference type="AlphaFoldDB" id="A0A0M3JWF1"/>
<feature type="compositionally biased region" description="Low complexity" evidence="1">
    <location>
        <begin position="464"/>
        <end position="476"/>
    </location>
</feature>
<keyword evidence="3" id="KW-1185">Reference proteome</keyword>
<feature type="compositionally biased region" description="Low complexity" evidence="1">
    <location>
        <begin position="409"/>
        <end position="437"/>
    </location>
</feature>
<evidence type="ECO:0000313" key="3">
    <source>
        <dbReference type="Proteomes" id="UP000267096"/>
    </source>
</evidence>
<dbReference type="WBParaSite" id="ASIM_0001260501-mRNA-1">
    <property type="protein sequence ID" value="ASIM_0001260501-mRNA-1"/>
    <property type="gene ID" value="ASIM_0001260501"/>
</dbReference>
<feature type="compositionally biased region" description="Polar residues" evidence="1">
    <location>
        <begin position="438"/>
        <end position="448"/>
    </location>
</feature>
<feature type="region of interest" description="Disordered" evidence="1">
    <location>
        <begin position="464"/>
        <end position="496"/>
    </location>
</feature>
<reference evidence="4" key="1">
    <citation type="submission" date="2017-02" db="UniProtKB">
        <authorList>
            <consortium name="WormBaseParasite"/>
        </authorList>
    </citation>
    <scope>IDENTIFICATION</scope>
</reference>
<evidence type="ECO:0000313" key="4">
    <source>
        <dbReference type="WBParaSite" id="ASIM_0001260501-mRNA-1"/>
    </source>
</evidence>
<name>A0A0M3JWF1_ANISI</name>
<evidence type="ECO:0000256" key="1">
    <source>
        <dbReference type="SAM" id="MobiDB-lite"/>
    </source>
</evidence>
<proteinExistence type="predicted"/>
<feature type="compositionally biased region" description="Low complexity" evidence="1">
    <location>
        <begin position="48"/>
        <end position="67"/>
    </location>
</feature>